<organism evidence="2 3">
    <name type="scientific">Saccharomyces mikatae IFO 1815</name>
    <dbReference type="NCBI Taxonomy" id="226126"/>
    <lineage>
        <taxon>Eukaryota</taxon>
        <taxon>Fungi</taxon>
        <taxon>Dikarya</taxon>
        <taxon>Ascomycota</taxon>
        <taxon>Saccharomycotina</taxon>
        <taxon>Saccharomycetes</taxon>
        <taxon>Saccharomycetales</taxon>
        <taxon>Saccharomycetaceae</taxon>
        <taxon>Saccharomyces</taxon>
    </lineage>
</organism>
<dbReference type="RefSeq" id="XP_056082626.1">
    <property type="nucleotide sequence ID" value="XM_056222990.1"/>
</dbReference>
<protein>
    <recommendedName>
        <fullName evidence="4">Spl2p</fullName>
    </recommendedName>
</protein>
<reference evidence="2" key="1">
    <citation type="submission" date="2022-10" db="EMBL/GenBank/DDBJ databases">
        <authorList>
            <person name="Byrne P K."/>
        </authorList>
    </citation>
    <scope>NUCLEOTIDE SEQUENCE</scope>
    <source>
        <strain evidence="2">IFO1815</strain>
    </source>
</reference>
<dbReference type="Proteomes" id="UP001161438">
    <property type="component" value="Chromosome 8"/>
</dbReference>
<evidence type="ECO:0000313" key="2">
    <source>
        <dbReference type="EMBL" id="CAI4039511.1"/>
    </source>
</evidence>
<proteinExistence type="predicted"/>
<sequence length="124" mass="14871">MNGYPHIRKMETPISLQKQKQEQEHQHQHRRRRLSEEIVSLLRLKEFRRLNPVPYYAPRRASQPQSVSGSTFKEYNEYVDEKDSNRWQHKSAVLALNKLAHDFWENDCVIDEDAFEESSDEEQS</sequence>
<name>A0AA35NIB4_SACMI</name>
<evidence type="ECO:0008006" key="4">
    <source>
        <dbReference type="Google" id="ProtNLM"/>
    </source>
</evidence>
<gene>
    <name evidence="2" type="primary">SMKI08G1790</name>
    <name evidence="2" type="ORF">SMKI_08G1790</name>
</gene>
<accession>A0AA35NIB4</accession>
<evidence type="ECO:0000256" key="1">
    <source>
        <dbReference type="SAM" id="MobiDB-lite"/>
    </source>
</evidence>
<dbReference type="AlphaFoldDB" id="A0AA35NIB4"/>
<keyword evidence="3" id="KW-1185">Reference proteome</keyword>
<feature type="region of interest" description="Disordered" evidence="1">
    <location>
        <begin position="1"/>
        <end position="33"/>
    </location>
</feature>
<dbReference type="EMBL" id="OX365764">
    <property type="protein sequence ID" value="CAI4039511.1"/>
    <property type="molecule type" value="Genomic_DNA"/>
</dbReference>
<dbReference type="GeneID" id="80918722"/>
<evidence type="ECO:0000313" key="3">
    <source>
        <dbReference type="Proteomes" id="UP001161438"/>
    </source>
</evidence>